<comment type="caution">
    <text evidence="6">The sequence shown here is derived from an EMBL/GenBank/DDBJ whole genome shotgun (WGS) entry which is preliminary data.</text>
</comment>
<reference evidence="6" key="1">
    <citation type="journal article" date="2014" name="Front. Microbiol.">
        <title>High frequency of phylogenetically diverse reductive dehalogenase-homologous genes in deep subseafloor sedimentary metagenomes.</title>
        <authorList>
            <person name="Kawai M."/>
            <person name="Futagami T."/>
            <person name="Toyoda A."/>
            <person name="Takaki Y."/>
            <person name="Nishi S."/>
            <person name="Hori S."/>
            <person name="Arai W."/>
            <person name="Tsubouchi T."/>
            <person name="Morono Y."/>
            <person name="Uchiyama I."/>
            <person name="Ito T."/>
            <person name="Fujiyama A."/>
            <person name="Inagaki F."/>
            <person name="Takami H."/>
        </authorList>
    </citation>
    <scope>NUCLEOTIDE SEQUENCE</scope>
    <source>
        <strain evidence="6">Expedition CK06-06</strain>
    </source>
</reference>
<keyword evidence="1" id="KW-0436">Ligase</keyword>
<dbReference type="PANTHER" id="PTHR11659">
    <property type="entry name" value="GLUTAMYL-TRNA GLN AMIDOTRANSFERASE SUBUNIT B MITOCHONDRIAL AND PROKARYOTIC PET112-RELATED"/>
    <property type="match status" value="1"/>
</dbReference>
<dbReference type="InterPro" id="IPR014746">
    <property type="entry name" value="Gln_synth/guanido_kin_cat_dom"/>
</dbReference>
<dbReference type="SUPFAM" id="SSF55931">
    <property type="entry name" value="Glutamine synthetase/guanido kinase"/>
    <property type="match status" value="1"/>
</dbReference>
<proteinExistence type="predicted"/>
<feature type="domain" description="Aspartyl/Glutamyl-tRNA(Gln) amidotransferase subunit B/E catalytic" evidence="5">
    <location>
        <begin position="8"/>
        <end position="237"/>
    </location>
</feature>
<evidence type="ECO:0000313" key="6">
    <source>
        <dbReference type="EMBL" id="GAH95849.1"/>
    </source>
</evidence>
<evidence type="ECO:0000256" key="2">
    <source>
        <dbReference type="ARBA" id="ARBA00022741"/>
    </source>
</evidence>
<evidence type="ECO:0000256" key="1">
    <source>
        <dbReference type="ARBA" id="ARBA00022598"/>
    </source>
</evidence>
<dbReference type="SUPFAM" id="SSF55261">
    <property type="entry name" value="GAD domain-like"/>
    <property type="match status" value="1"/>
</dbReference>
<dbReference type="Pfam" id="PF02934">
    <property type="entry name" value="GatB_N"/>
    <property type="match status" value="1"/>
</dbReference>
<dbReference type="EMBL" id="BARV01002763">
    <property type="protein sequence ID" value="GAH95849.1"/>
    <property type="molecule type" value="Genomic_DNA"/>
</dbReference>
<dbReference type="InterPro" id="IPR004115">
    <property type="entry name" value="GAD-like_sf"/>
</dbReference>
<gene>
    <name evidence="6" type="ORF">S06H3_06952</name>
</gene>
<evidence type="ECO:0000256" key="4">
    <source>
        <dbReference type="ARBA" id="ARBA00022917"/>
    </source>
</evidence>
<keyword evidence="2" id="KW-0547">Nucleotide-binding</keyword>
<dbReference type="GO" id="GO:0006412">
    <property type="term" value="P:translation"/>
    <property type="evidence" value="ECO:0007669"/>
    <property type="project" value="UniProtKB-KW"/>
</dbReference>
<name>X1L084_9ZZZZ</name>
<evidence type="ECO:0000256" key="3">
    <source>
        <dbReference type="ARBA" id="ARBA00022840"/>
    </source>
</evidence>
<dbReference type="GO" id="GO:0050567">
    <property type="term" value="F:glutaminyl-tRNA synthase (glutamine-hydrolyzing) activity"/>
    <property type="evidence" value="ECO:0007669"/>
    <property type="project" value="TreeGrafter"/>
</dbReference>
<organism evidence="6">
    <name type="scientific">marine sediment metagenome</name>
    <dbReference type="NCBI Taxonomy" id="412755"/>
    <lineage>
        <taxon>unclassified sequences</taxon>
        <taxon>metagenomes</taxon>
        <taxon>ecological metagenomes</taxon>
    </lineage>
</organism>
<keyword evidence="4" id="KW-0648">Protein biosynthesis</keyword>
<dbReference type="GO" id="GO:0005737">
    <property type="term" value="C:cytoplasm"/>
    <property type="evidence" value="ECO:0007669"/>
    <property type="project" value="InterPro"/>
</dbReference>
<dbReference type="Gene3D" id="3.30.1360.30">
    <property type="entry name" value="GAD-like domain"/>
    <property type="match status" value="1"/>
</dbReference>
<sequence>GKVRRGIGTVRQDVNVSIRGGARVEIKGVPKSGVIKNLVHYETIRQRSLLFLKEEIKTRGISINTFSTKTIDCTEIFAKTKSKPIAEAIKKGAVVGAIKICGFAGLLNYKISPNRTFADDVKGRIRVIACLDKPPILFHSDAEAEDYPDKKEWQKLKKALNANYTDSIAIVWGENEDVNTALSEIAIRIKEAIVGIPNETRQVLTTGETDFERILPGPNRMYPDTDSAPIPISNTLLEDIKSRLPHSPYFYVTPYFYTEFF</sequence>
<dbReference type="InterPro" id="IPR006075">
    <property type="entry name" value="Asn/Gln-tRNA_Trfase_suB/E_cat"/>
</dbReference>
<feature type="non-terminal residue" evidence="6">
    <location>
        <position position="1"/>
    </location>
</feature>
<dbReference type="AlphaFoldDB" id="X1L084"/>
<evidence type="ECO:0000259" key="5">
    <source>
        <dbReference type="Pfam" id="PF02934"/>
    </source>
</evidence>
<dbReference type="InterPro" id="IPR017959">
    <property type="entry name" value="Asn/Gln-tRNA_amidoTrfase_suB/E"/>
</dbReference>
<dbReference type="GO" id="GO:0005524">
    <property type="term" value="F:ATP binding"/>
    <property type="evidence" value="ECO:0007669"/>
    <property type="project" value="UniProtKB-KW"/>
</dbReference>
<dbReference type="GO" id="GO:0004812">
    <property type="term" value="F:aminoacyl-tRNA ligase activity"/>
    <property type="evidence" value="ECO:0007669"/>
    <property type="project" value="InterPro"/>
</dbReference>
<dbReference type="GO" id="GO:0070681">
    <property type="term" value="P:glutaminyl-tRNAGln biosynthesis via transamidation"/>
    <property type="evidence" value="ECO:0007669"/>
    <property type="project" value="TreeGrafter"/>
</dbReference>
<accession>X1L084</accession>
<keyword evidence="3" id="KW-0067">ATP-binding</keyword>
<protein>
    <recommendedName>
        <fullName evidence="5">Aspartyl/Glutamyl-tRNA(Gln) amidotransferase subunit B/E catalytic domain-containing protein</fullName>
    </recommendedName>
</protein>
<dbReference type="PANTHER" id="PTHR11659:SF2">
    <property type="entry name" value="GLUTAMYL-TRNA(GLN) AMIDOTRANSFERASE SUBUNIT E"/>
    <property type="match status" value="1"/>
</dbReference>